<dbReference type="Proteomes" id="UP000004038">
    <property type="component" value="Unassembled WGS sequence"/>
</dbReference>
<reference evidence="1 2" key="1">
    <citation type="journal article" date="2012" name="J. Bacteriol.">
        <title>Draft Genome Sequence of Sinorhizobium meliloti CCNWSX0020, a Nitrogen-Fixing Symbiont with Copper Tolerance Capability Isolated from Lead-Zinc Mine Tailings.</title>
        <authorList>
            <person name="Li Z."/>
            <person name="Ma Z."/>
            <person name="Hao X."/>
            <person name="Wei G."/>
        </authorList>
    </citation>
    <scope>NUCLEOTIDE SEQUENCE [LARGE SCALE GENOMIC DNA]</scope>
    <source>
        <strain evidence="1 2">CCNWSX0020</strain>
    </source>
</reference>
<gene>
    <name evidence="1" type="ORF">SM0020_03740</name>
</gene>
<accession>H0FUB5</accession>
<dbReference type="EMBL" id="AGVV01000004">
    <property type="protein sequence ID" value="EHK79446.1"/>
    <property type="molecule type" value="Genomic_DNA"/>
</dbReference>
<organism evidence="1 2">
    <name type="scientific">Sinorhizobium meliloti CCNWSX0020</name>
    <dbReference type="NCBI Taxonomy" id="1107881"/>
    <lineage>
        <taxon>Bacteria</taxon>
        <taxon>Pseudomonadati</taxon>
        <taxon>Pseudomonadota</taxon>
        <taxon>Alphaproteobacteria</taxon>
        <taxon>Hyphomicrobiales</taxon>
        <taxon>Rhizobiaceae</taxon>
        <taxon>Sinorhizobium/Ensifer group</taxon>
        <taxon>Sinorhizobium</taxon>
    </lineage>
</organism>
<name>H0FUB5_RHIML</name>
<proteinExistence type="predicted"/>
<dbReference type="AlphaFoldDB" id="H0FUB5"/>
<evidence type="ECO:0000313" key="2">
    <source>
        <dbReference type="Proteomes" id="UP000004038"/>
    </source>
</evidence>
<sequence>MALVLDSVRKIKAADDHAIDGSLDVTAVTVVGVARKAAACLARLLIPDKDRNAIPALLTMPDGAVAGTLDFPAGKLLVRRLEFLQTDDIRLRFGQPPQQDVEATVDAVDVRWRASPALPSVFAIAPVALAGLRIMLRVATGVGGKRSRDVDALLELPFLVTADVTFVGSGIDQFALAHGRTPLRLLQEETHAAAKRCTGVKRLAQTRKTSAPIGLSH</sequence>
<protein>
    <submittedName>
        <fullName evidence="1">Uncharacterized protein</fullName>
    </submittedName>
</protein>
<evidence type="ECO:0000313" key="1">
    <source>
        <dbReference type="EMBL" id="EHK79446.1"/>
    </source>
</evidence>